<dbReference type="EMBL" id="JABSTQ010010759">
    <property type="protein sequence ID" value="KAG0418175.1"/>
    <property type="molecule type" value="Genomic_DNA"/>
</dbReference>
<proteinExistence type="predicted"/>
<evidence type="ECO:0000313" key="1">
    <source>
        <dbReference type="EMBL" id="KAG0418175.1"/>
    </source>
</evidence>
<evidence type="ECO:0000313" key="2">
    <source>
        <dbReference type="Proteomes" id="UP000805193"/>
    </source>
</evidence>
<sequence length="77" mass="8245">MSMLMKDKWHVDGAAVVDIDEGEASPEESSTSEIDVSAVLCPCYEIKCAAHTLQLAVNGALRNEGAAKELIDVVNRV</sequence>
<accession>A0AC60PEW6</accession>
<comment type="caution">
    <text evidence="1">The sequence shown here is derived from an EMBL/GenBank/DDBJ whole genome shotgun (WGS) entry which is preliminary data.</text>
</comment>
<dbReference type="Proteomes" id="UP000805193">
    <property type="component" value="Unassembled WGS sequence"/>
</dbReference>
<gene>
    <name evidence="1" type="ORF">HPB47_005070</name>
</gene>
<name>A0AC60PEW6_IXOPE</name>
<organism evidence="1 2">
    <name type="scientific">Ixodes persulcatus</name>
    <name type="common">Taiga tick</name>
    <dbReference type="NCBI Taxonomy" id="34615"/>
    <lineage>
        <taxon>Eukaryota</taxon>
        <taxon>Metazoa</taxon>
        <taxon>Ecdysozoa</taxon>
        <taxon>Arthropoda</taxon>
        <taxon>Chelicerata</taxon>
        <taxon>Arachnida</taxon>
        <taxon>Acari</taxon>
        <taxon>Parasitiformes</taxon>
        <taxon>Ixodida</taxon>
        <taxon>Ixodoidea</taxon>
        <taxon>Ixodidae</taxon>
        <taxon>Ixodinae</taxon>
        <taxon>Ixodes</taxon>
    </lineage>
</organism>
<keyword evidence="2" id="KW-1185">Reference proteome</keyword>
<reference evidence="1 2" key="1">
    <citation type="journal article" date="2020" name="Cell">
        <title>Large-Scale Comparative Analyses of Tick Genomes Elucidate Their Genetic Diversity and Vector Capacities.</title>
        <authorList>
            <consortium name="Tick Genome and Microbiome Consortium (TIGMIC)"/>
            <person name="Jia N."/>
            <person name="Wang J."/>
            <person name="Shi W."/>
            <person name="Du L."/>
            <person name="Sun Y."/>
            <person name="Zhan W."/>
            <person name="Jiang J.F."/>
            <person name="Wang Q."/>
            <person name="Zhang B."/>
            <person name="Ji P."/>
            <person name="Bell-Sakyi L."/>
            <person name="Cui X.M."/>
            <person name="Yuan T.T."/>
            <person name="Jiang B.G."/>
            <person name="Yang W.F."/>
            <person name="Lam T.T."/>
            <person name="Chang Q.C."/>
            <person name="Ding S.J."/>
            <person name="Wang X.J."/>
            <person name="Zhu J.G."/>
            <person name="Ruan X.D."/>
            <person name="Zhao L."/>
            <person name="Wei J.T."/>
            <person name="Ye R.Z."/>
            <person name="Que T.C."/>
            <person name="Du C.H."/>
            <person name="Zhou Y.H."/>
            <person name="Cheng J.X."/>
            <person name="Dai P.F."/>
            <person name="Guo W.B."/>
            <person name="Han X.H."/>
            <person name="Huang E.J."/>
            <person name="Li L.F."/>
            <person name="Wei W."/>
            <person name="Gao Y.C."/>
            <person name="Liu J.Z."/>
            <person name="Shao H.Z."/>
            <person name="Wang X."/>
            <person name="Wang C.C."/>
            <person name="Yang T.C."/>
            <person name="Huo Q.B."/>
            <person name="Li W."/>
            <person name="Chen H.Y."/>
            <person name="Chen S.E."/>
            <person name="Zhou L.G."/>
            <person name="Ni X.B."/>
            <person name="Tian J.H."/>
            <person name="Sheng Y."/>
            <person name="Liu T."/>
            <person name="Pan Y.S."/>
            <person name="Xia L.Y."/>
            <person name="Li J."/>
            <person name="Zhao F."/>
            <person name="Cao W.C."/>
        </authorList>
    </citation>
    <scope>NUCLEOTIDE SEQUENCE [LARGE SCALE GENOMIC DNA]</scope>
    <source>
        <strain evidence="1">Iper-2018</strain>
    </source>
</reference>
<feature type="non-terminal residue" evidence="1">
    <location>
        <position position="77"/>
    </location>
</feature>
<protein>
    <submittedName>
        <fullName evidence="1">Uncharacterized protein</fullName>
    </submittedName>
</protein>